<dbReference type="AlphaFoldDB" id="A0A6M3M460"/>
<evidence type="ECO:0000313" key="1">
    <source>
        <dbReference type="EMBL" id="QJB02631.1"/>
    </source>
</evidence>
<dbReference type="EMBL" id="MT143797">
    <property type="protein sequence ID" value="QJB02631.1"/>
    <property type="molecule type" value="Genomic_DNA"/>
</dbReference>
<organism evidence="1">
    <name type="scientific">viral metagenome</name>
    <dbReference type="NCBI Taxonomy" id="1070528"/>
    <lineage>
        <taxon>unclassified sequences</taxon>
        <taxon>metagenomes</taxon>
        <taxon>organismal metagenomes</taxon>
    </lineage>
</organism>
<accession>A0A6M3M460</accession>
<reference evidence="1" key="1">
    <citation type="submission" date="2020-03" db="EMBL/GenBank/DDBJ databases">
        <title>The deep terrestrial virosphere.</title>
        <authorList>
            <person name="Holmfeldt K."/>
            <person name="Nilsson E."/>
            <person name="Simone D."/>
            <person name="Lopez-Fernandez M."/>
            <person name="Wu X."/>
            <person name="de Brujin I."/>
            <person name="Lundin D."/>
            <person name="Andersson A."/>
            <person name="Bertilsson S."/>
            <person name="Dopson M."/>
        </authorList>
    </citation>
    <scope>NUCLEOTIDE SEQUENCE</scope>
    <source>
        <strain evidence="1">MM171B01126</strain>
    </source>
</reference>
<protein>
    <submittedName>
        <fullName evidence="1">Uncharacterized protein</fullName>
    </submittedName>
</protein>
<sequence length="249" mass="27813">METKREQHGGVPKLADAVEVSGAAKLKELRDVVAPPGKKGLWLRHLSDRQLVEVYQRLMQRQSINHIVKICQVEWGIMRRSQPRSLSRGMVAFREKVVGDVRIPGETKAEDKALAKLAKRGRALAKVDGVETMSWAVQVQVERIRMRLEKEVTVGMPLADTDKGLELLRNLCDTYLSFQIKLGLLEAKAPDFEVSVKHRFEQLVGAAQQGSGGLPAMIEATDRLLTGLEKEVVPLELGEDGKYKVKKND</sequence>
<name>A0A6M3M460_9ZZZZ</name>
<proteinExistence type="predicted"/>
<gene>
    <name evidence="1" type="ORF">MM171B01126_0006</name>
</gene>